<proteinExistence type="predicted"/>
<dbReference type="AlphaFoldDB" id="A0AAP0Q457"/>
<evidence type="ECO:0000313" key="4">
    <source>
        <dbReference type="Proteomes" id="UP001419268"/>
    </source>
</evidence>
<protein>
    <submittedName>
        <fullName evidence="3">Uncharacterized protein</fullName>
    </submittedName>
</protein>
<evidence type="ECO:0000256" key="1">
    <source>
        <dbReference type="SAM" id="MobiDB-lite"/>
    </source>
</evidence>
<evidence type="ECO:0000256" key="2">
    <source>
        <dbReference type="SAM" id="SignalP"/>
    </source>
</evidence>
<organism evidence="3 4">
    <name type="scientific">Stephania cephalantha</name>
    <dbReference type="NCBI Taxonomy" id="152367"/>
    <lineage>
        <taxon>Eukaryota</taxon>
        <taxon>Viridiplantae</taxon>
        <taxon>Streptophyta</taxon>
        <taxon>Embryophyta</taxon>
        <taxon>Tracheophyta</taxon>
        <taxon>Spermatophyta</taxon>
        <taxon>Magnoliopsida</taxon>
        <taxon>Ranunculales</taxon>
        <taxon>Menispermaceae</taxon>
        <taxon>Menispermoideae</taxon>
        <taxon>Cissampelideae</taxon>
        <taxon>Stephania</taxon>
    </lineage>
</organism>
<evidence type="ECO:0000313" key="3">
    <source>
        <dbReference type="EMBL" id="KAK9167092.1"/>
    </source>
</evidence>
<keyword evidence="4" id="KW-1185">Reference proteome</keyword>
<feature type="chain" id="PRO_5042911444" evidence="2">
    <location>
        <begin position="30"/>
        <end position="207"/>
    </location>
</feature>
<comment type="caution">
    <text evidence="3">The sequence shown here is derived from an EMBL/GenBank/DDBJ whole genome shotgun (WGS) entry which is preliminary data.</text>
</comment>
<gene>
    <name evidence="3" type="ORF">Scep_002283</name>
</gene>
<dbReference type="EMBL" id="JBBNAG010000001">
    <property type="protein sequence ID" value="KAK9167092.1"/>
    <property type="molecule type" value="Genomic_DNA"/>
</dbReference>
<sequence length="207" mass="22632">MVKIMGSSFVLCLVLALLAHSCILNNVHAGTIPTATGIVEEFVKIYEHPPTKSPRPSFSRKGVRETSHRGGMSMKARETLEGHFLISRIVTRFTKPKQKVLIKLLEYTCVITRLIHQISFVTVGVGPSSSSRPGKENIALLAHSCILNNVHAGTIPTATGIVEEFVKIYEHPPTKSPRPSFSRKGVVDPERCCGPPFSDPPCCPCCD</sequence>
<accession>A0AAP0Q457</accession>
<feature type="region of interest" description="Disordered" evidence="1">
    <location>
        <begin position="50"/>
        <end position="72"/>
    </location>
</feature>
<reference evidence="3 4" key="1">
    <citation type="submission" date="2024-01" db="EMBL/GenBank/DDBJ databases">
        <title>Genome assemblies of Stephania.</title>
        <authorList>
            <person name="Yang L."/>
        </authorList>
    </citation>
    <scope>NUCLEOTIDE SEQUENCE [LARGE SCALE GENOMIC DNA]</scope>
    <source>
        <strain evidence="3">JXDWG</strain>
        <tissue evidence="3">Leaf</tissue>
    </source>
</reference>
<feature type="signal peptide" evidence="2">
    <location>
        <begin position="1"/>
        <end position="29"/>
    </location>
</feature>
<keyword evidence="2" id="KW-0732">Signal</keyword>
<name>A0AAP0Q457_9MAGN</name>
<dbReference type="Proteomes" id="UP001419268">
    <property type="component" value="Unassembled WGS sequence"/>
</dbReference>